<reference evidence="2" key="1">
    <citation type="journal article" date="2022" name="bioRxiv">
        <title>Sequencing and chromosome-scale assembly of the giantPleurodeles waltlgenome.</title>
        <authorList>
            <person name="Brown T."/>
            <person name="Elewa A."/>
            <person name="Iarovenko S."/>
            <person name="Subramanian E."/>
            <person name="Araus A.J."/>
            <person name="Petzold A."/>
            <person name="Susuki M."/>
            <person name="Suzuki K.-i.T."/>
            <person name="Hayashi T."/>
            <person name="Toyoda A."/>
            <person name="Oliveira C."/>
            <person name="Osipova E."/>
            <person name="Leigh N.D."/>
            <person name="Simon A."/>
            <person name="Yun M.H."/>
        </authorList>
    </citation>
    <scope>NUCLEOTIDE SEQUENCE</scope>
    <source>
        <strain evidence="2">20211129_DDA</strain>
        <tissue evidence="2">Liver</tissue>
    </source>
</reference>
<comment type="caution">
    <text evidence="2">The sequence shown here is derived from an EMBL/GenBank/DDBJ whole genome shotgun (WGS) entry which is preliminary data.</text>
</comment>
<evidence type="ECO:0000313" key="3">
    <source>
        <dbReference type="Proteomes" id="UP001066276"/>
    </source>
</evidence>
<name>A0AAV7VG34_PLEWA</name>
<gene>
    <name evidence="2" type="ORF">NDU88_004391</name>
</gene>
<dbReference type="Proteomes" id="UP001066276">
    <property type="component" value="Chromosome 2_1"/>
</dbReference>
<organism evidence="2 3">
    <name type="scientific">Pleurodeles waltl</name>
    <name type="common">Iberian ribbed newt</name>
    <dbReference type="NCBI Taxonomy" id="8319"/>
    <lineage>
        <taxon>Eukaryota</taxon>
        <taxon>Metazoa</taxon>
        <taxon>Chordata</taxon>
        <taxon>Craniata</taxon>
        <taxon>Vertebrata</taxon>
        <taxon>Euteleostomi</taxon>
        <taxon>Amphibia</taxon>
        <taxon>Batrachia</taxon>
        <taxon>Caudata</taxon>
        <taxon>Salamandroidea</taxon>
        <taxon>Salamandridae</taxon>
        <taxon>Pleurodelinae</taxon>
        <taxon>Pleurodeles</taxon>
    </lineage>
</organism>
<proteinExistence type="predicted"/>
<dbReference type="AlphaFoldDB" id="A0AAV7VG34"/>
<feature type="region of interest" description="Disordered" evidence="1">
    <location>
        <begin position="1"/>
        <end position="33"/>
    </location>
</feature>
<dbReference type="EMBL" id="JANPWB010000003">
    <property type="protein sequence ID" value="KAJ1200568.1"/>
    <property type="molecule type" value="Genomic_DNA"/>
</dbReference>
<feature type="compositionally biased region" description="Basic and acidic residues" evidence="1">
    <location>
        <begin position="17"/>
        <end position="32"/>
    </location>
</feature>
<accession>A0AAV7VG34</accession>
<keyword evidence="3" id="KW-1185">Reference proteome</keyword>
<evidence type="ECO:0000256" key="1">
    <source>
        <dbReference type="SAM" id="MobiDB-lite"/>
    </source>
</evidence>
<evidence type="ECO:0000313" key="2">
    <source>
        <dbReference type="EMBL" id="KAJ1200568.1"/>
    </source>
</evidence>
<sequence length="67" mass="7516">MVGADARFQGQHQGASHHKENVQHSEEGRSRGVEPQLLGEWLLGDVSPMELMLKRDTGRRRKTPLLG</sequence>
<protein>
    <submittedName>
        <fullName evidence="2">Uncharacterized protein</fullName>
    </submittedName>
</protein>